<dbReference type="InterPro" id="IPR013783">
    <property type="entry name" value="Ig-like_fold"/>
</dbReference>
<dbReference type="Gene3D" id="2.60.40.10">
    <property type="entry name" value="Immunoglobulins"/>
    <property type="match status" value="1"/>
</dbReference>
<dbReference type="KEGG" id="ome:OLMES_0735"/>
<evidence type="ECO:0000313" key="2">
    <source>
        <dbReference type="EMBL" id="ARU54827.1"/>
    </source>
</evidence>
<protein>
    <recommendedName>
        <fullName evidence="1">DUF4124 domain-containing protein</fullName>
    </recommendedName>
</protein>
<dbReference type="Pfam" id="PF13511">
    <property type="entry name" value="DUF4124"/>
    <property type="match status" value="1"/>
</dbReference>
<dbReference type="EMBL" id="CP021425">
    <property type="protein sequence ID" value="ARU54827.1"/>
    <property type="molecule type" value="Genomic_DNA"/>
</dbReference>
<gene>
    <name evidence="2" type="ORF">OLMES_0735</name>
</gene>
<accession>A0A1Y0I2Z1</accession>
<dbReference type="Proteomes" id="UP000196027">
    <property type="component" value="Chromosome"/>
</dbReference>
<keyword evidence="3" id="KW-1185">Reference proteome</keyword>
<reference evidence="2 3" key="1">
    <citation type="submission" date="2017-05" db="EMBL/GenBank/DDBJ databases">
        <title>Genomic insights into alkan degradation activity of Oleiphilus messinensis.</title>
        <authorList>
            <person name="Kozyavkin S.A."/>
            <person name="Slesarev A.I."/>
            <person name="Golyshin P.N."/>
            <person name="Korzhenkov A."/>
            <person name="Golyshina O.N."/>
            <person name="Toshchakov S.V."/>
        </authorList>
    </citation>
    <scope>NUCLEOTIDE SEQUENCE [LARGE SCALE GENOMIC DNA]</scope>
    <source>
        <strain evidence="2 3">ME102</strain>
    </source>
</reference>
<name>A0A1Y0I2Z1_9GAMM</name>
<proteinExistence type="predicted"/>
<sequence length="152" mass="16459">MATEVYRWVDEQGNVHFSDEPQDGAEKIEVGPIMTVPLPTVALPPSNTNKPHRAEKKYTVQIVSPDDNSAFHSGNGSVNVVVNLSPALQNRHQLSAMIDGQNVYTGKSTSFSVDSLNRGTHNLTVQIIDMGGNVVQSGPGVSFTVHRPIVRN</sequence>
<dbReference type="Pfam" id="PF17957">
    <property type="entry name" value="Big_7"/>
    <property type="match status" value="1"/>
</dbReference>
<organism evidence="2 3">
    <name type="scientific">Oleiphilus messinensis</name>
    <dbReference type="NCBI Taxonomy" id="141451"/>
    <lineage>
        <taxon>Bacteria</taxon>
        <taxon>Pseudomonadati</taxon>
        <taxon>Pseudomonadota</taxon>
        <taxon>Gammaproteobacteria</taxon>
        <taxon>Oceanospirillales</taxon>
        <taxon>Oleiphilaceae</taxon>
        <taxon>Oleiphilus</taxon>
    </lineage>
</organism>
<evidence type="ECO:0000313" key="3">
    <source>
        <dbReference type="Proteomes" id="UP000196027"/>
    </source>
</evidence>
<dbReference type="AlphaFoldDB" id="A0A1Y0I2Z1"/>
<evidence type="ECO:0000259" key="1">
    <source>
        <dbReference type="Pfam" id="PF13511"/>
    </source>
</evidence>
<feature type="domain" description="DUF4124" evidence="1">
    <location>
        <begin position="2"/>
        <end position="41"/>
    </location>
</feature>
<dbReference type="InterPro" id="IPR025392">
    <property type="entry name" value="DUF4124"/>
</dbReference>